<organism evidence="3 4">
    <name type="scientific">Porites evermanni</name>
    <dbReference type="NCBI Taxonomy" id="104178"/>
    <lineage>
        <taxon>Eukaryota</taxon>
        <taxon>Metazoa</taxon>
        <taxon>Cnidaria</taxon>
        <taxon>Anthozoa</taxon>
        <taxon>Hexacorallia</taxon>
        <taxon>Scleractinia</taxon>
        <taxon>Fungiina</taxon>
        <taxon>Poritidae</taxon>
        <taxon>Porites</taxon>
    </lineage>
</organism>
<gene>
    <name evidence="3" type="ORF">PEVE_00024971</name>
</gene>
<feature type="disulfide bond" evidence="1">
    <location>
        <begin position="128"/>
        <end position="145"/>
    </location>
</feature>
<keyword evidence="1" id="KW-0245">EGF-like domain</keyword>
<dbReference type="InterPro" id="IPR000742">
    <property type="entry name" value="EGF"/>
</dbReference>
<reference evidence="3 4" key="1">
    <citation type="submission" date="2022-05" db="EMBL/GenBank/DDBJ databases">
        <authorList>
            <consortium name="Genoscope - CEA"/>
            <person name="William W."/>
        </authorList>
    </citation>
    <scope>NUCLEOTIDE SEQUENCE [LARGE SCALE GENOMIC DNA]</scope>
</reference>
<dbReference type="SMART" id="SM00181">
    <property type="entry name" value="EGF"/>
    <property type="match status" value="1"/>
</dbReference>
<dbReference type="PROSITE" id="PS00022">
    <property type="entry name" value="EGF_1"/>
    <property type="match status" value="1"/>
</dbReference>
<evidence type="ECO:0000313" key="4">
    <source>
        <dbReference type="Proteomes" id="UP001159427"/>
    </source>
</evidence>
<dbReference type="CDD" id="cd00054">
    <property type="entry name" value="EGF_CA"/>
    <property type="match status" value="1"/>
</dbReference>
<sequence length="165" mass="18605">MAAVGCCFSVQALVLGFVVWGAWLNCIVTALEGQCARYNRYVTFLTPANGFYLEGHVFLNLSVELNRDCQVQCTLARDCVSYNTGPRIDNKMACELSNSDDLQHPENLKPRRDWNYRGTKNLCAKKPCLNTGKCYMGYTEKKYVCVCPAGYHGENCEKGKQYIDN</sequence>
<feature type="disulfide bond" evidence="1">
    <location>
        <begin position="147"/>
        <end position="156"/>
    </location>
</feature>
<protein>
    <recommendedName>
        <fullName evidence="2">EGF-like domain-containing protein</fullName>
    </recommendedName>
</protein>
<comment type="caution">
    <text evidence="3">The sequence shown here is derived from an EMBL/GenBank/DDBJ whole genome shotgun (WGS) entry which is preliminary data.</text>
</comment>
<dbReference type="PROSITE" id="PS50026">
    <property type="entry name" value="EGF_3"/>
    <property type="match status" value="1"/>
</dbReference>
<comment type="caution">
    <text evidence="1">Lacks conserved residue(s) required for the propagation of feature annotation.</text>
</comment>
<dbReference type="Gene3D" id="2.10.25.10">
    <property type="entry name" value="Laminin"/>
    <property type="match status" value="1"/>
</dbReference>
<dbReference type="PROSITE" id="PS01186">
    <property type="entry name" value="EGF_2"/>
    <property type="match status" value="1"/>
</dbReference>
<feature type="domain" description="EGF-like" evidence="2">
    <location>
        <begin position="119"/>
        <end position="157"/>
    </location>
</feature>
<dbReference type="EMBL" id="CALNXI010000335">
    <property type="protein sequence ID" value="CAH3025073.1"/>
    <property type="molecule type" value="Genomic_DNA"/>
</dbReference>
<dbReference type="SUPFAM" id="SSF57196">
    <property type="entry name" value="EGF/Laminin"/>
    <property type="match status" value="1"/>
</dbReference>
<keyword evidence="1" id="KW-1015">Disulfide bond</keyword>
<proteinExistence type="predicted"/>
<dbReference type="Pfam" id="PF00008">
    <property type="entry name" value="EGF"/>
    <property type="match status" value="1"/>
</dbReference>
<name>A0ABN8M9W1_9CNID</name>
<evidence type="ECO:0000259" key="2">
    <source>
        <dbReference type="PROSITE" id="PS50026"/>
    </source>
</evidence>
<evidence type="ECO:0000256" key="1">
    <source>
        <dbReference type="PROSITE-ProRule" id="PRU00076"/>
    </source>
</evidence>
<evidence type="ECO:0000313" key="3">
    <source>
        <dbReference type="EMBL" id="CAH3025073.1"/>
    </source>
</evidence>
<keyword evidence="4" id="KW-1185">Reference proteome</keyword>
<dbReference type="Proteomes" id="UP001159427">
    <property type="component" value="Unassembled WGS sequence"/>
</dbReference>
<accession>A0ABN8M9W1</accession>